<dbReference type="VEuPathDB" id="PiroplasmaDB:BBBOND_0000450"/>
<feature type="signal peptide" evidence="1">
    <location>
        <begin position="1"/>
        <end position="18"/>
    </location>
</feature>
<dbReference type="AlphaFoldDB" id="A0A061BPF5"/>
<dbReference type="KEGG" id="bbig:BBBOND_0000450"/>
<dbReference type="EMBL" id="LK054858">
    <property type="protein sequence ID" value="CDR71395.1"/>
    <property type="molecule type" value="Genomic_DNA"/>
</dbReference>
<protein>
    <submittedName>
        <fullName evidence="2">Uncharacterized protein</fullName>
    </submittedName>
</protein>
<reference evidence="2" key="1">
    <citation type="journal article" date="2014" name="Nucleic Acids Res.">
        <title>The evolutionary dynamics of variant antigen genes in Babesia reveal a history of genomic innovation underlying host-parasite interaction.</title>
        <authorList>
            <person name="Jackson A.P."/>
            <person name="Otto T.D."/>
            <person name="Darby A."/>
            <person name="Ramaprasad A."/>
            <person name="Xia D."/>
            <person name="Echaide I.E."/>
            <person name="Farber M."/>
            <person name="Gahlot S."/>
            <person name="Gamble J."/>
            <person name="Gupta D."/>
            <person name="Gupta Y."/>
            <person name="Jackson L."/>
            <person name="Malandrin L."/>
            <person name="Malas T.B."/>
            <person name="Moussa E."/>
            <person name="Nair M."/>
            <person name="Reid AJ."/>
            <person name="Sanders M."/>
            <person name="Sharma J."/>
            <person name="Tracey A."/>
            <person name="Quail M.A."/>
            <person name="Weir W."/>
            <person name="Wastling J.M."/>
            <person name="Hall N."/>
            <person name="Willadsen P."/>
            <person name="Lingelbach K."/>
            <person name="Shiels B."/>
            <person name="Tait A."/>
            <person name="Berriman M."/>
            <person name="Allred D.R."/>
            <person name="Pain A."/>
        </authorList>
    </citation>
    <scope>NUCLEOTIDE SEQUENCE</scope>
    <source>
        <strain evidence="2">Bond</strain>
    </source>
</reference>
<evidence type="ECO:0000256" key="1">
    <source>
        <dbReference type="SAM" id="SignalP"/>
    </source>
</evidence>
<accession>A0A061BPF5</accession>
<keyword evidence="1" id="KW-0732">Signal</keyword>
<evidence type="ECO:0000313" key="2">
    <source>
        <dbReference type="EMBL" id="CDR71395.1"/>
    </source>
</evidence>
<sequence>MRGLGVAVVVLQLRGVGAAVVEGTGSGSVEGTGSGKMSDWTPPWDVTNIVVYVPVSEFRA</sequence>
<reference evidence="2" key="2">
    <citation type="submission" date="2014-06" db="EMBL/GenBank/DDBJ databases">
        <authorList>
            <person name="Aslett M."/>
            <person name="De Silva Nishadi"/>
        </authorList>
    </citation>
    <scope>NUCLEOTIDE SEQUENCE</scope>
    <source>
        <strain evidence="2">Bond</strain>
    </source>
</reference>
<proteinExistence type="predicted"/>
<name>A0A061BPF5_BABBI</name>
<organism evidence="2">
    <name type="scientific">Babesia bigemina</name>
    <dbReference type="NCBI Taxonomy" id="5866"/>
    <lineage>
        <taxon>Eukaryota</taxon>
        <taxon>Sar</taxon>
        <taxon>Alveolata</taxon>
        <taxon>Apicomplexa</taxon>
        <taxon>Aconoidasida</taxon>
        <taxon>Piroplasmida</taxon>
        <taxon>Babesiidae</taxon>
        <taxon>Babesia</taxon>
    </lineage>
</organism>
<dbReference type="RefSeq" id="XP_012770345.1">
    <property type="nucleotide sequence ID" value="XM_012914891.1"/>
</dbReference>
<gene>
    <name evidence="2" type="ORF">BBBOND_0000450</name>
</gene>
<dbReference type="GeneID" id="24561622"/>
<feature type="chain" id="PRO_5001599609" evidence="1">
    <location>
        <begin position="19"/>
        <end position="60"/>
    </location>
</feature>